<proteinExistence type="inferred from homology"/>
<geneLocation type="plasmid" evidence="2">
    <name>1</name>
</geneLocation>
<dbReference type="PANTHER" id="PTHR30203:SF24">
    <property type="entry name" value="BLR4935 PROTEIN"/>
    <property type="match status" value="1"/>
</dbReference>
<keyword evidence="2" id="KW-0614">Plasmid</keyword>
<dbReference type="SUPFAM" id="SSF56954">
    <property type="entry name" value="Outer membrane efflux proteins (OEP)"/>
    <property type="match status" value="1"/>
</dbReference>
<accession>A0A090D3F5</accession>
<evidence type="ECO:0000313" key="2">
    <source>
        <dbReference type="EMBL" id="CDR35294.1"/>
    </source>
</evidence>
<protein>
    <submittedName>
        <fullName evidence="2">Putative cobalt-zinc-cadmium resistance protein CzcC</fullName>
    </submittedName>
</protein>
<dbReference type="AlphaFoldDB" id="A0A090D3F5"/>
<reference evidence="2" key="2">
    <citation type="submission" date="2014-09" db="EMBL/GenBank/DDBJ databases">
        <title>Criblamydia sequanensis harbors a mega-plasmid encoding arsenite resistance.</title>
        <authorList>
            <person name="Bertelli C."/>
            <person name="Goesmann A."/>
            <person name="Greub G."/>
        </authorList>
    </citation>
    <scope>NUCLEOTIDE SEQUENCE [LARGE SCALE GENOMIC DNA]</scope>
    <source>
        <strain evidence="2">CRIB-18</strain>
        <plasmid evidence="2">1</plasmid>
    </source>
</reference>
<dbReference type="InterPro" id="IPR010131">
    <property type="entry name" value="MdtP/NodT-like"/>
</dbReference>
<dbReference type="EMBL" id="LK031773">
    <property type="protein sequence ID" value="CDR35294.1"/>
    <property type="molecule type" value="Genomic_DNA"/>
</dbReference>
<organism evidence="2">
    <name type="scientific">Candidatus Criblamydia sequanensis CRIB-18</name>
    <dbReference type="NCBI Taxonomy" id="1437425"/>
    <lineage>
        <taxon>Bacteria</taxon>
        <taxon>Pseudomonadati</taxon>
        <taxon>Chlamydiota</taxon>
        <taxon>Chlamydiia</taxon>
        <taxon>Parachlamydiales</taxon>
        <taxon>Candidatus Criblamydiaceae</taxon>
        <taxon>Candidatus Criblamydia</taxon>
    </lineage>
</organism>
<dbReference type="Pfam" id="PF02321">
    <property type="entry name" value="OEP"/>
    <property type="match status" value="2"/>
</dbReference>
<dbReference type="RefSeq" id="WP_176454817.1">
    <property type="nucleotide sequence ID" value="NZ_LK031773.1"/>
</dbReference>
<dbReference type="Gene3D" id="1.20.1600.10">
    <property type="entry name" value="Outer membrane efflux proteins (OEP)"/>
    <property type="match status" value="1"/>
</dbReference>
<sequence length="418" mass="47428">MYEKAWKSLYALIYTIFLLCFPCEVFCETTLSFDEAVSKTLSLSPRLRIAGSEINEKAGAQVQSSLLPNPVAAYSVENVLGNKNWQGWESAESRYEVGQLIELGGKRGFRYQTAKFQYYASQAGFEAKQLSVLNRLLKLFTSVVASQENLQLALDQTRIAEEVYKTVSAKVEAGKVSLIQQNKAEIALSTAQINLEKARADFFKNRERLSTLWGSSYPDFERAVFPFYEIDLPKPIEKCLSDLRENPELLRSQMEHLAAHQNLNLEKSLAIPDVTVTLGYKTLQDTGNKGMILGASIPIPLFNQNQGNIQKARAQTVRTHDQYIELELALENKLSIAHRELARAYMEAEKIRSTVLKAAVQSFELAQEGYKEGKFEYLDMLDSQKTLFEVRERYIQALLNYHQSIADIEYLNTLEEGL</sequence>
<dbReference type="PANTHER" id="PTHR30203">
    <property type="entry name" value="OUTER MEMBRANE CATION EFFLUX PROTEIN"/>
    <property type="match status" value="1"/>
</dbReference>
<reference evidence="2" key="1">
    <citation type="submission" date="2013-12" db="EMBL/GenBank/DDBJ databases">
        <authorList>
            <person name="Li W."/>
            <person name="Chetelat R.T."/>
        </authorList>
    </citation>
    <scope>NUCLEOTIDE SEQUENCE</scope>
    <source>
        <strain evidence="2">CRIB-18</strain>
        <plasmid evidence="2">1</plasmid>
    </source>
</reference>
<dbReference type="InterPro" id="IPR003423">
    <property type="entry name" value="OMP_efflux"/>
</dbReference>
<dbReference type="GO" id="GO:0015562">
    <property type="term" value="F:efflux transmembrane transporter activity"/>
    <property type="evidence" value="ECO:0007669"/>
    <property type="project" value="InterPro"/>
</dbReference>
<gene>
    <name evidence="2" type="primary">czcC</name>
    <name evidence="2" type="ORF">CSEC_p0023</name>
</gene>
<comment type="similarity">
    <text evidence="1">Belongs to the outer membrane factor (OMF) (TC 1.B.17) family.</text>
</comment>
<name>A0A090D3F5_9BACT</name>
<evidence type="ECO:0000256" key="1">
    <source>
        <dbReference type="ARBA" id="ARBA00007613"/>
    </source>
</evidence>